<evidence type="ECO:0000256" key="3">
    <source>
        <dbReference type="ARBA" id="ARBA00038922"/>
    </source>
</evidence>
<dbReference type="SMART" id="SM00363">
    <property type="entry name" value="S4"/>
    <property type="match status" value="1"/>
</dbReference>
<comment type="catalytic activity">
    <reaction evidence="2">
        <text>uridine(2604) in 23S rRNA = pseudouridine(2604) in 23S rRNA</text>
        <dbReference type="Rhea" id="RHEA:38875"/>
        <dbReference type="Rhea" id="RHEA-COMP:10093"/>
        <dbReference type="Rhea" id="RHEA-COMP:10094"/>
        <dbReference type="ChEBI" id="CHEBI:65314"/>
        <dbReference type="ChEBI" id="CHEBI:65315"/>
        <dbReference type="EC" id="5.4.99.21"/>
    </reaction>
</comment>
<dbReference type="EMBL" id="JACCEV010000002">
    <property type="protein sequence ID" value="NYT85624.1"/>
    <property type="molecule type" value="Genomic_DNA"/>
</dbReference>
<feature type="domain" description="RNA-binding S4" evidence="11">
    <location>
        <begin position="5"/>
        <end position="64"/>
    </location>
</feature>
<evidence type="ECO:0000256" key="9">
    <source>
        <dbReference type="ARBA" id="ARBA00043147"/>
    </source>
</evidence>
<dbReference type="RefSeq" id="WP_130039198.1">
    <property type="nucleotide sequence ID" value="NZ_JACCEV010000002.1"/>
</dbReference>
<name>A0A853H693_9BURK</name>
<dbReference type="SUPFAM" id="SSF55120">
    <property type="entry name" value="Pseudouridine synthase"/>
    <property type="match status" value="1"/>
</dbReference>
<dbReference type="Pfam" id="PF01479">
    <property type="entry name" value="S4"/>
    <property type="match status" value="1"/>
</dbReference>
<dbReference type="InterPro" id="IPR050343">
    <property type="entry name" value="RsuA_PseudoU_synthase"/>
</dbReference>
<keyword evidence="13" id="KW-1185">Reference proteome</keyword>
<evidence type="ECO:0000256" key="10">
    <source>
        <dbReference type="PROSITE-ProRule" id="PRU00182"/>
    </source>
</evidence>
<evidence type="ECO:0000256" key="6">
    <source>
        <dbReference type="ARBA" id="ARBA00041697"/>
    </source>
</evidence>
<evidence type="ECO:0000313" key="12">
    <source>
        <dbReference type="EMBL" id="NYT85624.1"/>
    </source>
</evidence>
<dbReference type="Proteomes" id="UP000554144">
    <property type="component" value="Unassembled WGS sequence"/>
</dbReference>
<dbReference type="InterPro" id="IPR002942">
    <property type="entry name" value="S4_RNA-bd"/>
</dbReference>
<protein>
    <recommendedName>
        <fullName evidence="4">Dual-specificity RNA pseudouridine synthase RluF</fullName>
        <ecNumber evidence="3">5.4.99.21</ecNumber>
    </recommendedName>
    <alternativeName>
        <fullName evidence="6">23S rRNA pseudouridine(2604) synthase</fullName>
    </alternativeName>
    <alternativeName>
        <fullName evidence="8">Ribosomal large subunit pseudouridine synthase F</fullName>
    </alternativeName>
    <alternativeName>
        <fullName evidence="7">rRNA pseudouridylate synthase F</fullName>
    </alternativeName>
    <alternativeName>
        <fullName evidence="9">rRNA-uridine isomerase F</fullName>
    </alternativeName>
    <alternativeName>
        <fullName evidence="5">tRNA(Tyr) pseudouridine(35) synthase</fullName>
    </alternativeName>
</protein>
<dbReference type="Gene3D" id="3.30.2350.10">
    <property type="entry name" value="Pseudouridine synthase"/>
    <property type="match status" value="1"/>
</dbReference>
<dbReference type="InterPro" id="IPR020103">
    <property type="entry name" value="PsdUridine_synth_cat_dom_sf"/>
</dbReference>
<dbReference type="PANTHER" id="PTHR47683">
    <property type="entry name" value="PSEUDOURIDINE SYNTHASE FAMILY PROTEIN-RELATED"/>
    <property type="match status" value="1"/>
</dbReference>
<evidence type="ECO:0000259" key="11">
    <source>
        <dbReference type="SMART" id="SM00363"/>
    </source>
</evidence>
<gene>
    <name evidence="12" type="ORF">H0A62_08410</name>
</gene>
<dbReference type="PANTHER" id="PTHR47683:SF2">
    <property type="entry name" value="RNA-BINDING S4 DOMAIN-CONTAINING PROTEIN"/>
    <property type="match status" value="1"/>
</dbReference>
<dbReference type="PROSITE" id="PS50889">
    <property type="entry name" value="S4"/>
    <property type="match status" value="1"/>
</dbReference>
<dbReference type="InterPro" id="IPR036986">
    <property type="entry name" value="S4_RNA-bd_sf"/>
</dbReference>
<evidence type="ECO:0000256" key="7">
    <source>
        <dbReference type="ARBA" id="ARBA00042843"/>
    </source>
</evidence>
<evidence type="ECO:0000256" key="1">
    <source>
        <dbReference type="ARBA" id="ARBA00036390"/>
    </source>
</evidence>
<dbReference type="EC" id="5.4.99.21" evidence="3"/>
<evidence type="ECO:0000256" key="4">
    <source>
        <dbReference type="ARBA" id="ARBA00039989"/>
    </source>
</evidence>
<dbReference type="GO" id="GO:0006396">
    <property type="term" value="P:RNA processing"/>
    <property type="evidence" value="ECO:0007669"/>
    <property type="project" value="UniProtKB-ARBA"/>
</dbReference>
<dbReference type="Gene3D" id="3.10.290.10">
    <property type="entry name" value="RNA-binding S4 domain"/>
    <property type="match status" value="1"/>
</dbReference>
<proteinExistence type="predicted"/>
<organism evidence="12 13">
    <name type="scientific">Pollutimonas harenae</name>
    <dbReference type="NCBI Taxonomy" id="657015"/>
    <lineage>
        <taxon>Bacteria</taxon>
        <taxon>Pseudomonadati</taxon>
        <taxon>Pseudomonadota</taxon>
        <taxon>Betaproteobacteria</taxon>
        <taxon>Burkholderiales</taxon>
        <taxon>Alcaligenaceae</taxon>
        <taxon>Pollutimonas</taxon>
    </lineage>
</organism>
<dbReference type="GO" id="GO:0003723">
    <property type="term" value="F:RNA binding"/>
    <property type="evidence" value="ECO:0007669"/>
    <property type="project" value="UniProtKB-KW"/>
</dbReference>
<dbReference type="GO" id="GO:0001522">
    <property type="term" value="P:pseudouridine synthesis"/>
    <property type="evidence" value="ECO:0007669"/>
    <property type="project" value="InterPro"/>
</dbReference>
<keyword evidence="10" id="KW-0694">RNA-binding</keyword>
<accession>A0A853H693</accession>
<sequence>MTDSVRLSKYLAARFFCSRREAENYVKGGWVRVDGQVVEEPGVRIESHQEVELAKNARPDDHKPATILLHKPKGYGSGPDGRSISDLIVPENQVPDDRSGRHFVKIDLKDLELFMPLAVDTCGLIVLTQEYGIARKLADDAAKIEQEYIVEVAGTLSQSGLKKLNHGLSWQGVPLAPIKVSWQNETRLRFALKNPPPGLIADMCQQVGLLVLDVKRIRIGRLPLAGLPVGQWRYRLAYERF</sequence>
<dbReference type="AlphaFoldDB" id="A0A853H693"/>
<evidence type="ECO:0000256" key="5">
    <source>
        <dbReference type="ARBA" id="ARBA00041420"/>
    </source>
</evidence>
<evidence type="ECO:0000256" key="8">
    <source>
        <dbReference type="ARBA" id="ARBA00042890"/>
    </source>
</evidence>
<evidence type="ECO:0000313" key="13">
    <source>
        <dbReference type="Proteomes" id="UP000554144"/>
    </source>
</evidence>
<dbReference type="OrthoDB" id="9807213at2"/>
<reference evidence="12 13" key="1">
    <citation type="submission" date="2020-07" db="EMBL/GenBank/DDBJ databases">
        <title>Taxonomic revisions and descriptions of new bacterial species based on genomic comparisons in the high-G+C-content subgroup of the family Alcaligenaceae.</title>
        <authorList>
            <person name="Szabo A."/>
            <person name="Felfoldi T."/>
        </authorList>
    </citation>
    <scope>NUCLEOTIDE SEQUENCE [LARGE SCALE GENOMIC DNA]</scope>
    <source>
        <strain evidence="12 13">DSM 25667</strain>
    </source>
</reference>
<evidence type="ECO:0000256" key="2">
    <source>
        <dbReference type="ARBA" id="ARBA00036535"/>
    </source>
</evidence>
<comment type="caution">
    <text evidence="12">The sequence shown here is derived from an EMBL/GenBank/DDBJ whole genome shotgun (WGS) entry which is preliminary data.</text>
</comment>
<dbReference type="CDD" id="cd00165">
    <property type="entry name" value="S4"/>
    <property type="match status" value="1"/>
</dbReference>
<comment type="catalytic activity">
    <reaction evidence="1">
        <text>uridine(35) in tRNA(Tyr) = pseudouridine(35) in tRNA(Tyr)</text>
        <dbReference type="Rhea" id="RHEA:60556"/>
        <dbReference type="Rhea" id="RHEA-COMP:15607"/>
        <dbReference type="Rhea" id="RHEA-COMP:15608"/>
        <dbReference type="ChEBI" id="CHEBI:65314"/>
        <dbReference type="ChEBI" id="CHEBI:65315"/>
    </reaction>
</comment>
<dbReference type="SUPFAM" id="SSF55174">
    <property type="entry name" value="Alpha-L RNA-binding motif"/>
    <property type="match status" value="1"/>
</dbReference>
<dbReference type="GO" id="GO:0160138">
    <property type="term" value="F:23S rRNA pseudouridine(2604) synthase activity"/>
    <property type="evidence" value="ECO:0007669"/>
    <property type="project" value="UniProtKB-EC"/>
</dbReference>